<dbReference type="Pfam" id="PF02545">
    <property type="entry name" value="Maf"/>
    <property type="match status" value="1"/>
</dbReference>
<comment type="similarity">
    <text evidence="4">Belongs to the Maf family.</text>
</comment>
<dbReference type="AlphaFoldDB" id="L0EWM8"/>
<dbReference type="eggNOG" id="COG0424">
    <property type="taxonomic scope" value="Bacteria"/>
</dbReference>
<evidence type="ECO:0000256" key="1">
    <source>
        <dbReference type="ARBA" id="ARBA00001968"/>
    </source>
</evidence>
<evidence type="ECO:0000313" key="5">
    <source>
        <dbReference type="EMBL" id="AGA65367.1"/>
    </source>
</evidence>
<dbReference type="PATRIC" id="fig|1215343.11.peg.1419"/>
<accession>L0EWM8</accession>
<comment type="catalytic activity">
    <reaction evidence="4">
        <text>a 2'-deoxyribonucleoside 5'-triphosphate + H2O = a 2'-deoxyribonucleoside 5'-phosphate + diphosphate + H(+)</text>
        <dbReference type="Rhea" id="RHEA:44644"/>
        <dbReference type="ChEBI" id="CHEBI:15377"/>
        <dbReference type="ChEBI" id="CHEBI:15378"/>
        <dbReference type="ChEBI" id="CHEBI:33019"/>
        <dbReference type="ChEBI" id="CHEBI:61560"/>
        <dbReference type="ChEBI" id="CHEBI:65317"/>
        <dbReference type="EC" id="3.6.1.9"/>
    </reaction>
</comment>
<evidence type="ECO:0000256" key="4">
    <source>
        <dbReference type="HAMAP-Rule" id="MF_00528"/>
    </source>
</evidence>
<evidence type="ECO:0000256" key="2">
    <source>
        <dbReference type="ARBA" id="ARBA00022801"/>
    </source>
</evidence>
<reference evidence="5 6" key="1">
    <citation type="journal article" date="2012" name="Stand. Genomic Sci.">
        <title>Complete genome sequence of Liberibacter crescens BT-1.</title>
        <authorList>
            <person name="Leonard M.T."/>
            <person name="Fagen J.R."/>
            <person name="Davis-Richardson A.G."/>
            <person name="Davis M.J."/>
            <person name="Triplett E.W."/>
        </authorList>
    </citation>
    <scope>NUCLEOTIDE SEQUENCE [LARGE SCALE GENOMIC DNA]</scope>
    <source>
        <strain evidence="5 6">BT-1</strain>
    </source>
</reference>
<dbReference type="SUPFAM" id="SSF52972">
    <property type="entry name" value="ITPase-like"/>
    <property type="match status" value="1"/>
</dbReference>
<dbReference type="GO" id="GO:0009117">
    <property type="term" value="P:nucleotide metabolic process"/>
    <property type="evidence" value="ECO:0007669"/>
    <property type="project" value="UniProtKB-KW"/>
</dbReference>
<comment type="subcellular location">
    <subcellularLocation>
        <location evidence="4">Cytoplasm</location>
    </subcellularLocation>
</comment>
<organism evidence="5 6">
    <name type="scientific">Liberibacter crescens (strain BT-1)</name>
    <dbReference type="NCBI Taxonomy" id="1215343"/>
    <lineage>
        <taxon>Bacteria</taxon>
        <taxon>Pseudomonadati</taxon>
        <taxon>Pseudomonadota</taxon>
        <taxon>Alphaproteobacteria</taxon>
        <taxon>Hyphomicrobiales</taxon>
        <taxon>Rhizobiaceae</taxon>
        <taxon>Liberibacter</taxon>
    </lineage>
</organism>
<dbReference type="PANTHER" id="PTHR43213:SF5">
    <property type="entry name" value="BIFUNCTIONAL DTTP_UTP PYROPHOSPHATASE_METHYLTRANSFERASE PROTEIN-RELATED"/>
    <property type="match status" value="1"/>
</dbReference>
<dbReference type="STRING" id="1215343.B488_13750"/>
<sequence>MCNLILASSSIHRRKILKNAGINFIAMNSNINEREIEKSLDISDRTDPVKLALILAQKKALALGKIYPEKIIIGCDQTMSSEGKIYHKPKDMTDAENHLFSLSGNTHYIHSSYVLVRNDTILASYVSEAKLKMRILSIEFIQQYLKKSGEKVLSSVGAYQIEKEGIQLFETIEGSFFTILGLPILELLKDLRKERVID</sequence>
<dbReference type="InterPro" id="IPR003697">
    <property type="entry name" value="Maf-like"/>
</dbReference>
<dbReference type="GO" id="GO:0047429">
    <property type="term" value="F:nucleoside triphosphate diphosphatase activity"/>
    <property type="evidence" value="ECO:0007669"/>
    <property type="project" value="UniProtKB-EC"/>
</dbReference>
<comment type="caution">
    <text evidence="4">Lacks conserved residue(s) required for the propagation of feature annotation.</text>
</comment>
<dbReference type="GO" id="GO:0005737">
    <property type="term" value="C:cytoplasm"/>
    <property type="evidence" value="ECO:0007669"/>
    <property type="project" value="UniProtKB-SubCell"/>
</dbReference>
<keyword evidence="6" id="KW-1185">Reference proteome</keyword>
<dbReference type="HOGENOM" id="CLU_040416_1_1_5"/>
<comment type="function">
    <text evidence="4">Nucleoside triphosphate pyrophosphatase. May have a dual role in cell division arrest and in preventing the incorporation of modified nucleotides into cellular nucleic acids.</text>
</comment>
<dbReference type="HAMAP" id="MF_00528">
    <property type="entry name" value="Maf"/>
    <property type="match status" value="1"/>
</dbReference>
<dbReference type="Proteomes" id="UP000010799">
    <property type="component" value="Chromosome"/>
</dbReference>
<proteinExistence type="inferred from homology"/>
<evidence type="ECO:0000256" key="3">
    <source>
        <dbReference type="ARBA" id="ARBA00023080"/>
    </source>
</evidence>
<comment type="cofactor">
    <cofactor evidence="1 4">
        <name>a divalent metal cation</name>
        <dbReference type="ChEBI" id="CHEBI:60240"/>
    </cofactor>
</comment>
<keyword evidence="2 4" id="KW-0378">Hydrolase</keyword>
<dbReference type="EMBL" id="CP003789">
    <property type="protein sequence ID" value="AGA65367.1"/>
    <property type="molecule type" value="Genomic_DNA"/>
</dbReference>
<dbReference type="KEGG" id="lcc:B488_13750"/>
<dbReference type="Gene3D" id="3.90.950.10">
    <property type="match status" value="1"/>
</dbReference>
<dbReference type="CDD" id="cd00555">
    <property type="entry name" value="Maf"/>
    <property type="match status" value="1"/>
</dbReference>
<name>L0EWM8_LIBCB</name>
<keyword evidence="3 4" id="KW-0546">Nucleotide metabolism</keyword>
<dbReference type="PANTHER" id="PTHR43213">
    <property type="entry name" value="BIFUNCTIONAL DTTP/UTP PYROPHOSPHATASE/METHYLTRANSFERASE PROTEIN-RELATED"/>
    <property type="match status" value="1"/>
</dbReference>
<dbReference type="RefSeq" id="WP_015273792.1">
    <property type="nucleotide sequence ID" value="NC_019907.1"/>
</dbReference>
<dbReference type="InterPro" id="IPR029001">
    <property type="entry name" value="ITPase-like_fam"/>
</dbReference>
<keyword evidence="4" id="KW-0963">Cytoplasm</keyword>
<feature type="active site" description="Proton acceptor" evidence="4">
    <location>
        <position position="76"/>
    </location>
</feature>
<dbReference type="PIRSF" id="PIRSF006305">
    <property type="entry name" value="Maf"/>
    <property type="match status" value="1"/>
</dbReference>
<dbReference type="EC" id="3.6.1.9" evidence="4"/>
<gene>
    <name evidence="5" type="ordered locus">B488_13750</name>
</gene>
<comment type="catalytic activity">
    <reaction evidence="4">
        <text>a ribonucleoside 5'-triphosphate + H2O = a ribonucleoside 5'-phosphate + diphosphate + H(+)</text>
        <dbReference type="Rhea" id="RHEA:23996"/>
        <dbReference type="ChEBI" id="CHEBI:15377"/>
        <dbReference type="ChEBI" id="CHEBI:15378"/>
        <dbReference type="ChEBI" id="CHEBI:33019"/>
        <dbReference type="ChEBI" id="CHEBI:58043"/>
        <dbReference type="ChEBI" id="CHEBI:61557"/>
        <dbReference type="EC" id="3.6.1.9"/>
    </reaction>
</comment>
<protein>
    <recommendedName>
        <fullName evidence="4">Nucleoside triphosphate pyrophosphatase</fullName>
        <ecNumber evidence="4">3.6.1.9</ecNumber>
    </recommendedName>
    <alternativeName>
        <fullName evidence="4">Nucleotide pyrophosphatase</fullName>
        <shortName evidence="4">Nucleotide PPase</shortName>
    </alternativeName>
</protein>
<evidence type="ECO:0000313" key="6">
    <source>
        <dbReference type="Proteomes" id="UP000010799"/>
    </source>
</evidence>